<proteinExistence type="predicted"/>
<feature type="domain" description="Tn3 transposase DDE" evidence="1">
    <location>
        <begin position="33"/>
        <end position="80"/>
    </location>
</feature>
<evidence type="ECO:0000259" key="1">
    <source>
        <dbReference type="Pfam" id="PF01526"/>
    </source>
</evidence>
<dbReference type="GO" id="GO:0006313">
    <property type="term" value="P:DNA transposition"/>
    <property type="evidence" value="ECO:0007669"/>
    <property type="project" value="InterPro"/>
</dbReference>
<dbReference type="GO" id="GO:0004803">
    <property type="term" value="F:transposase activity"/>
    <property type="evidence" value="ECO:0007669"/>
    <property type="project" value="InterPro"/>
</dbReference>
<dbReference type="PATRIC" id="fig|1420583.3.peg.4629"/>
<gene>
    <name evidence="2" type="ORF">V473_11670</name>
</gene>
<reference evidence="2 3" key="1">
    <citation type="journal article" date="2015" name="G3 (Bethesda)">
        <title>Insights into Ongoing Evolution of the Hexachlorocyclohexane Catabolic Pathway from Comparative Genomics of Ten Sphingomonadaceae Strains.</title>
        <authorList>
            <person name="Pearce S.L."/>
            <person name="Oakeshott J.G."/>
            <person name="Pandey G."/>
        </authorList>
    </citation>
    <scope>NUCLEOTIDE SEQUENCE [LARGE SCALE GENOMIC DNA]</scope>
    <source>
        <strain evidence="2 3">LL01</strain>
    </source>
</reference>
<comment type="caution">
    <text evidence="2">The sequence shown here is derived from an EMBL/GenBank/DDBJ whole genome shotgun (WGS) entry which is preliminary data.</text>
</comment>
<dbReference type="EMBL" id="JACT01000011">
    <property type="protein sequence ID" value="KMS50965.1"/>
    <property type="molecule type" value="Genomic_DNA"/>
</dbReference>
<organism evidence="2 3">
    <name type="scientific">Sphingobium cupriresistens LL01</name>
    <dbReference type="NCBI Taxonomy" id="1420583"/>
    <lineage>
        <taxon>Bacteria</taxon>
        <taxon>Pseudomonadati</taxon>
        <taxon>Pseudomonadota</taxon>
        <taxon>Alphaproteobacteria</taxon>
        <taxon>Sphingomonadales</taxon>
        <taxon>Sphingomonadaceae</taxon>
        <taxon>Sphingobium</taxon>
    </lineage>
</organism>
<sequence>MFECLSLDPFSSFDDGGSPAEVGIGGRDVVEALVVALVYVNTRMLQTVLVEPKWAGRMTPEDYRGLTPLIYSHVNPYGRFDLDLNDRIDFGRLAA</sequence>
<evidence type="ECO:0000313" key="3">
    <source>
        <dbReference type="Proteomes" id="UP000052232"/>
    </source>
</evidence>
<dbReference type="Pfam" id="PF01526">
    <property type="entry name" value="DDE_Tnp_Tn3"/>
    <property type="match status" value="1"/>
</dbReference>
<keyword evidence="3" id="KW-1185">Reference proteome</keyword>
<dbReference type="AlphaFoldDB" id="A0A0J8A6F4"/>
<protein>
    <submittedName>
        <fullName evidence="2">Transposase</fullName>
    </submittedName>
</protein>
<evidence type="ECO:0000313" key="2">
    <source>
        <dbReference type="EMBL" id="KMS50965.1"/>
    </source>
</evidence>
<dbReference type="InterPro" id="IPR002513">
    <property type="entry name" value="Tn3_Tnp_DDE_dom"/>
</dbReference>
<dbReference type="Proteomes" id="UP000052232">
    <property type="component" value="Unassembled WGS sequence"/>
</dbReference>
<accession>A0A0J8A6F4</accession>
<name>A0A0J8A6F4_9SPHN</name>
<dbReference type="STRING" id="1420583.V473_11670"/>